<dbReference type="RefSeq" id="WP_203001599.1">
    <property type="nucleotide sequence ID" value="NZ_JAEMEF010000017.1"/>
</dbReference>
<dbReference type="Pfam" id="PF22826">
    <property type="entry name" value="PL28"/>
    <property type="match status" value="1"/>
</dbReference>
<evidence type="ECO:0000256" key="1">
    <source>
        <dbReference type="SAM" id="SignalP"/>
    </source>
</evidence>
<gene>
    <name evidence="3" type="ORF">JAO71_14955</name>
</gene>
<name>A0ABS1WPQ8_9FLAO</name>
<evidence type="ECO:0000313" key="3">
    <source>
        <dbReference type="EMBL" id="MBL7561100.1"/>
    </source>
</evidence>
<reference evidence="3 4" key="1">
    <citation type="submission" date="2020-12" db="EMBL/GenBank/DDBJ databases">
        <title>Olleya sediminilitoris sp. nov., isolated from a tidal flat.</title>
        <authorList>
            <person name="Park S."/>
            <person name="Yoon J.-H."/>
        </authorList>
    </citation>
    <scope>NUCLEOTIDE SEQUENCE [LARGE SCALE GENOMIC DNA]</scope>
    <source>
        <strain evidence="3 4">YSTF-M6</strain>
    </source>
</reference>
<feature type="chain" id="PRO_5047289671" description="PL28 ulvan lyase domain-containing protein" evidence="1">
    <location>
        <begin position="25"/>
        <end position="313"/>
    </location>
</feature>
<accession>A0ABS1WPQ8</accession>
<dbReference type="PROSITE" id="PS51257">
    <property type="entry name" value="PROKAR_LIPOPROTEIN"/>
    <property type="match status" value="1"/>
</dbReference>
<feature type="signal peptide" evidence="1">
    <location>
        <begin position="1"/>
        <end position="24"/>
    </location>
</feature>
<dbReference type="Proteomes" id="UP000605013">
    <property type="component" value="Unassembled WGS sequence"/>
</dbReference>
<sequence length="313" mass="34259">MNNQFKSIRVITLSIIALSGAVLSCTDTLEIEAELNSIVDDKELVDSSMLNTKVATSNSVCTTAGTNTTREYTFTGDVNSSINTKIDDRTCTYNYTQLTENGIIKGVYKIKANSNHMDDLQPRIERASPVVSNVKNGNYVSFSGYITINRAGHVAGQNISTTSVKNQSGTYIIQAKGKHSGGGGSKDPAICLLRAVPRFTGNTQSSFDIYREEITTRGGIGLSGRQLIFLKNIPANVRTKITLKTGFELKGVAPNEFLNHYVNITIGTSTYNWDVPEPSKALQAKYRFGAYRVKGGEAEIKWDNVTREFVNTP</sequence>
<protein>
    <recommendedName>
        <fullName evidence="2">PL28 ulvan lyase domain-containing protein</fullName>
    </recommendedName>
</protein>
<comment type="caution">
    <text evidence="3">The sequence shown here is derived from an EMBL/GenBank/DDBJ whole genome shotgun (WGS) entry which is preliminary data.</text>
</comment>
<dbReference type="EMBL" id="JAEMEF010000017">
    <property type="protein sequence ID" value="MBL7561100.1"/>
    <property type="molecule type" value="Genomic_DNA"/>
</dbReference>
<keyword evidence="1" id="KW-0732">Signal</keyword>
<proteinExistence type="predicted"/>
<dbReference type="InterPro" id="IPR054591">
    <property type="entry name" value="PL28"/>
</dbReference>
<organism evidence="3 4">
    <name type="scientific">Olleya sediminilitoris</name>
    <dbReference type="NCBI Taxonomy" id="2795739"/>
    <lineage>
        <taxon>Bacteria</taxon>
        <taxon>Pseudomonadati</taxon>
        <taxon>Bacteroidota</taxon>
        <taxon>Flavobacteriia</taxon>
        <taxon>Flavobacteriales</taxon>
        <taxon>Flavobacteriaceae</taxon>
    </lineage>
</organism>
<evidence type="ECO:0000313" key="4">
    <source>
        <dbReference type="Proteomes" id="UP000605013"/>
    </source>
</evidence>
<feature type="domain" description="PL28 ulvan lyase" evidence="2">
    <location>
        <begin position="56"/>
        <end position="310"/>
    </location>
</feature>
<evidence type="ECO:0000259" key="2">
    <source>
        <dbReference type="Pfam" id="PF22826"/>
    </source>
</evidence>
<keyword evidence="4" id="KW-1185">Reference proteome</keyword>